<keyword evidence="2" id="KW-0418">Kinase</keyword>
<dbReference type="SUPFAM" id="SSF48726">
    <property type="entry name" value="Immunoglobulin"/>
    <property type="match status" value="1"/>
</dbReference>
<feature type="domain" description="Ig-like" evidence="1">
    <location>
        <begin position="1"/>
        <end position="67"/>
    </location>
</feature>
<dbReference type="InterPro" id="IPR013783">
    <property type="entry name" value="Ig-like_fold"/>
</dbReference>
<evidence type="ECO:0000313" key="2">
    <source>
        <dbReference type="EMBL" id="NWZ17635.1"/>
    </source>
</evidence>
<evidence type="ECO:0000259" key="1">
    <source>
        <dbReference type="PROSITE" id="PS50835"/>
    </source>
</evidence>
<gene>
    <name evidence="2" type="primary">Axl_1</name>
    <name evidence="2" type="ORF">AGEPHO_R15114</name>
</gene>
<comment type="caution">
    <text evidence="2">The sequence shown here is derived from an EMBL/GenBank/DDBJ whole genome shotgun (WGS) entry which is preliminary data.</text>
</comment>
<dbReference type="AlphaFoldDB" id="A0A7K7KG50"/>
<feature type="non-terminal residue" evidence="2">
    <location>
        <position position="67"/>
    </location>
</feature>
<keyword evidence="3" id="KW-1185">Reference proteome</keyword>
<proteinExistence type="predicted"/>
<accession>A0A7K7KG50</accession>
<dbReference type="PROSITE" id="PS50835">
    <property type="entry name" value="IG_LIKE"/>
    <property type="match status" value="1"/>
</dbReference>
<dbReference type="GO" id="GO:0016301">
    <property type="term" value="F:kinase activity"/>
    <property type="evidence" value="ECO:0007669"/>
    <property type="project" value="UniProtKB-KW"/>
</dbReference>
<keyword evidence="2" id="KW-0808">Transferase</keyword>
<dbReference type="InterPro" id="IPR007110">
    <property type="entry name" value="Ig-like_dom"/>
</dbReference>
<sequence>LRCSARGPPEPVRLLWLRDGTPQNRLGDPLGQSPSTLWVPGLNRSSSFACEAHNERGVATSRSATVT</sequence>
<dbReference type="Gene3D" id="2.60.40.10">
    <property type="entry name" value="Immunoglobulins"/>
    <property type="match status" value="1"/>
</dbReference>
<reference evidence="2 3" key="1">
    <citation type="submission" date="2019-09" db="EMBL/GenBank/DDBJ databases">
        <title>Bird 10,000 Genomes (B10K) Project - Family phase.</title>
        <authorList>
            <person name="Zhang G."/>
        </authorList>
    </citation>
    <scope>NUCLEOTIDE SEQUENCE [LARGE SCALE GENOMIC DNA]</scope>
    <source>
        <strain evidence="2">OUT-0050</strain>
        <tissue evidence="2">Muscle</tissue>
    </source>
</reference>
<dbReference type="InterPro" id="IPR036179">
    <property type="entry name" value="Ig-like_dom_sf"/>
</dbReference>
<protein>
    <submittedName>
        <fullName evidence="2">UFO kinase</fullName>
    </submittedName>
</protein>
<dbReference type="EMBL" id="VZSP01037379">
    <property type="protein sequence ID" value="NWZ17635.1"/>
    <property type="molecule type" value="Genomic_DNA"/>
</dbReference>
<dbReference type="FunFam" id="2.60.40.10:FF:000662">
    <property type="entry name" value="Tyrosine-protein kinase receptor UFO"/>
    <property type="match status" value="1"/>
</dbReference>
<feature type="non-terminal residue" evidence="2">
    <location>
        <position position="1"/>
    </location>
</feature>
<organism evidence="2 3">
    <name type="scientific">Agelaius phoeniceus</name>
    <name type="common">Red-winged blackbird</name>
    <name type="synonym">Oriolus phoeniceus</name>
    <dbReference type="NCBI Taxonomy" id="39638"/>
    <lineage>
        <taxon>Eukaryota</taxon>
        <taxon>Metazoa</taxon>
        <taxon>Chordata</taxon>
        <taxon>Craniata</taxon>
        <taxon>Vertebrata</taxon>
        <taxon>Euteleostomi</taxon>
        <taxon>Archelosauria</taxon>
        <taxon>Archosauria</taxon>
        <taxon>Dinosauria</taxon>
        <taxon>Saurischia</taxon>
        <taxon>Theropoda</taxon>
        <taxon>Coelurosauria</taxon>
        <taxon>Aves</taxon>
        <taxon>Neognathae</taxon>
        <taxon>Neoaves</taxon>
        <taxon>Telluraves</taxon>
        <taxon>Australaves</taxon>
        <taxon>Passeriformes</taxon>
        <taxon>Passeroidea</taxon>
        <taxon>Icteridae</taxon>
        <taxon>Agelaius</taxon>
    </lineage>
</organism>
<name>A0A7K7KG50_AGEPH</name>
<evidence type="ECO:0000313" key="3">
    <source>
        <dbReference type="Proteomes" id="UP000521525"/>
    </source>
</evidence>
<dbReference type="Proteomes" id="UP000521525">
    <property type="component" value="Unassembled WGS sequence"/>
</dbReference>